<dbReference type="InterPro" id="IPR000866">
    <property type="entry name" value="AhpC/TSA"/>
</dbReference>
<protein>
    <submittedName>
        <fullName evidence="8">Peroxiredoxin</fullName>
        <ecNumber evidence="8">1.11.1.24</ecNumber>
    </submittedName>
</protein>
<dbReference type="PROSITE" id="PS51352">
    <property type="entry name" value="THIOREDOXIN_2"/>
    <property type="match status" value="1"/>
</dbReference>
<keyword evidence="4 8" id="KW-0560">Oxidoreductase</keyword>
<evidence type="ECO:0000256" key="4">
    <source>
        <dbReference type="ARBA" id="ARBA00023002"/>
    </source>
</evidence>
<dbReference type="PANTHER" id="PTHR10681">
    <property type="entry name" value="THIOREDOXIN PEROXIDASE"/>
    <property type="match status" value="1"/>
</dbReference>
<evidence type="ECO:0000256" key="2">
    <source>
        <dbReference type="ARBA" id="ARBA00022559"/>
    </source>
</evidence>
<evidence type="ECO:0000256" key="3">
    <source>
        <dbReference type="ARBA" id="ARBA00022862"/>
    </source>
</evidence>
<dbReference type="InterPro" id="IPR045020">
    <property type="entry name" value="PRX_1cys"/>
</dbReference>
<comment type="similarity">
    <text evidence="6">Belongs to the peroxiredoxin family. Prx6 subfamily.</text>
</comment>
<evidence type="ECO:0000259" key="7">
    <source>
        <dbReference type="PROSITE" id="PS51352"/>
    </source>
</evidence>
<accession>A0ABV3XYY6</accession>
<dbReference type="NCBIfam" id="NF009668">
    <property type="entry name" value="PRK13189.1"/>
    <property type="match status" value="1"/>
</dbReference>
<comment type="similarity">
    <text evidence="1">Belongs to the peroxiredoxin family. AhpC/Prx1 subfamily.</text>
</comment>
<dbReference type="Pfam" id="PF10417">
    <property type="entry name" value="1-cysPrx_C"/>
    <property type="match status" value="1"/>
</dbReference>
<reference evidence="8 9" key="1">
    <citation type="submission" date="2024-07" db="EMBL/GenBank/DDBJ databases">
        <title>Draft Genome Sequence of Ferrimicrobium acidiphilum Strain YE2023, Isolated from a Pulp of Bioleach Reactor.</title>
        <authorList>
            <person name="Elkina Y.A."/>
            <person name="Bulaeva A.G."/>
            <person name="Beletsky A.V."/>
            <person name="Mardanov A.V."/>
        </authorList>
    </citation>
    <scope>NUCLEOTIDE SEQUENCE [LARGE SCALE GENOMIC DNA]</scope>
    <source>
        <strain evidence="8 9">YE2023</strain>
    </source>
</reference>
<keyword evidence="3" id="KW-0049">Antioxidant</keyword>
<dbReference type="Proteomes" id="UP001560267">
    <property type="component" value="Unassembled WGS sequence"/>
</dbReference>
<dbReference type="CDD" id="cd03016">
    <property type="entry name" value="PRX_1cys"/>
    <property type="match status" value="1"/>
</dbReference>
<evidence type="ECO:0000256" key="5">
    <source>
        <dbReference type="ARBA" id="ARBA00023284"/>
    </source>
</evidence>
<name>A0ABV3XYY6_9ACTN</name>
<dbReference type="EC" id="1.11.1.24" evidence="8"/>
<dbReference type="Gene3D" id="3.30.1020.10">
    <property type="entry name" value="Antioxidant, Horf6, Chain A, domain2"/>
    <property type="match status" value="1"/>
</dbReference>
<dbReference type="PANTHER" id="PTHR10681:SF121">
    <property type="entry name" value="ALKYL HYDROPEROXIDE REDUCTASE C"/>
    <property type="match status" value="1"/>
</dbReference>
<dbReference type="GO" id="GO:0140824">
    <property type="term" value="F:thioredoxin-dependent peroxiredoxin activity"/>
    <property type="evidence" value="ECO:0007669"/>
    <property type="project" value="UniProtKB-EC"/>
</dbReference>
<sequence>MVQLGDVVPDFQADTTRGRIRFHEWLGESWGVLFSHPKDFTPVCTTELGEVARLMPEFERRGTKVVGLSVDDVTSHAAWEADIEEVRGSRVTFPMIGDADRTVATLYGMIHPNASDTLTVRSVFVIDPAKKLRLEMTYPASVGRNFTEILRALDALQLGDAYPVSTPVNWEPGDEVIVANSIDAEEARQRFTGLRQIKPYLRFAKDPRT</sequence>
<evidence type="ECO:0000313" key="8">
    <source>
        <dbReference type="EMBL" id="MEX6428350.1"/>
    </source>
</evidence>
<proteinExistence type="inferred from homology"/>
<dbReference type="Pfam" id="PF00578">
    <property type="entry name" value="AhpC-TSA"/>
    <property type="match status" value="1"/>
</dbReference>
<comment type="caution">
    <text evidence="8">The sequence shown here is derived from an EMBL/GenBank/DDBJ whole genome shotgun (WGS) entry which is preliminary data.</text>
</comment>
<keyword evidence="9" id="KW-1185">Reference proteome</keyword>
<dbReference type="InterPro" id="IPR036249">
    <property type="entry name" value="Thioredoxin-like_sf"/>
</dbReference>
<feature type="domain" description="Thioredoxin" evidence="7">
    <location>
        <begin position="2"/>
        <end position="158"/>
    </location>
</feature>
<dbReference type="Gene3D" id="3.40.30.10">
    <property type="entry name" value="Glutaredoxin"/>
    <property type="match status" value="1"/>
</dbReference>
<dbReference type="InterPro" id="IPR050217">
    <property type="entry name" value="Peroxiredoxin"/>
</dbReference>
<dbReference type="InterPro" id="IPR019479">
    <property type="entry name" value="Peroxiredoxin_C"/>
</dbReference>
<evidence type="ECO:0000256" key="1">
    <source>
        <dbReference type="ARBA" id="ARBA00009796"/>
    </source>
</evidence>
<keyword evidence="2 8" id="KW-0575">Peroxidase</keyword>
<dbReference type="EMBL" id="JBFSHR010000002">
    <property type="protein sequence ID" value="MEX6428350.1"/>
    <property type="molecule type" value="Genomic_DNA"/>
</dbReference>
<keyword evidence="5" id="KW-0676">Redox-active center</keyword>
<dbReference type="PIRSF" id="PIRSF000239">
    <property type="entry name" value="AHPC"/>
    <property type="match status" value="1"/>
</dbReference>
<dbReference type="SUPFAM" id="SSF52833">
    <property type="entry name" value="Thioredoxin-like"/>
    <property type="match status" value="1"/>
</dbReference>
<gene>
    <name evidence="8" type="ORF">AB6A68_00630</name>
</gene>
<dbReference type="InterPro" id="IPR013766">
    <property type="entry name" value="Thioredoxin_domain"/>
</dbReference>
<evidence type="ECO:0000256" key="6">
    <source>
        <dbReference type="ARBA" id="ARBA00025719"/>
    </source>
</evidence>
<dbReference type="RefSeq" id="WP_298386069.1">
    <property type="nucleotide sequence ID" value="NZ_JBFSHR010000002.1"/>
</dbReference>
<dbReference type="InterPro" id="IPR024706">
    <property type="entry name" value="Peroxiredoxin_AhpC-typ"/>
</dbReference>
<organism evidence="8 9">
    <name type="scientific">Ferrimicrobium acidiphilum</name>
    <dbReference type="NCBI Taxonomy" id="121039"/>
    <lineage>
        <taxon>Bacteria</taxon>
        <taxon>Bacillati</taxon>
        <taxon>Actinomycetota</taxon>
        <taxon>Acidimicrobiia</taxon>
        <taxon>Acidimicrobiales</taxon>
        <taxon>Acidimicrobiaceae</taxon>
        <taxon>Ferrimicrobium</taxon>
    </lineage>
</organism>
<evidence type="ECO:0000313" key="9">
    <source>
        <dbReference type="Proteomes" id="UP001560267"/>
    </source>
</evidence>